<dbReference type="OrthoDB" id="2166094at2"/>
<dbReference type="PROSITE" id="PS51257">
    <property type="entry name" value="PROKAR_LIPOPROTEIN"/>
    <property type="match status" value="1"/>
</dbReference>
<keyword evidence="2" id="KW-1185">Reference proteome</keyword>
<organism evidence="1 2">
    <name type="scientific">Aerococcus agrisoli</name>
    <dbReference type="NCBI Taxonomy" id="2487350"/>
    <lineage>
        <taxon>Bacteria</taxon>
        <taxon>Bacillati</taxon>
        <taxon>Bacillota</taxon>
        <taxon>Bacilli</taxon>
        <taxon>Lactobacillales</taxon>
        <taxon>Aerococcaceae</taxon>
        <taxon>Aerococcus</taxon>
    </lineage>
</organism>
<evidence type="ECO:0000313" key="2">
    <source>
        <dbReference type="Proteomes" id="UP000273977"/>
    </source>
</evidence>
<name>A0A3N4GCH3_9LACT</name>
<dbReference type="EMBL" id="RKMG01000015">
    <property type="protein sequence ID" value="RPA60462.1"/>
    <property type="molecule type" value="Genomic_DNA"/>
</dbReference>
<sequence length="133" mass="15076">MKKVFGLIFFLCVMFLVGCSSESSFSREFKDAAASEGIYLDSYAAQIWFDKDGVKFEGLTMNTPDDDAEEVTTILPLETEKYYDYDITKEDGDLILSVVTDSDPVTYTLEIQGPRLLFDNTNDLTYKSSYAFE</sequence>
<dbReference type="AlphaFoldDB" id="A0A3N4GCH3"/>
<reference evidence="1 2" key="1">
    <citation type="submission" date="2018-11" db="EMBL/GenBank/DDBJ databases">
        <title>Aerococcus sp. SJQ22, whole genome shotgun sequence.</title>
        <authorList>
            <person name="Sun L."/>
            <person name="Gao X."/>
            <person name="Chen W."/>
            <person name="Huang K."/>
        </authorList>
    </citation>
    <scope>NUCLEOTIDE SEQUENCE [LARGE SCALE GENOMIC DNA]</scope>
    <source>
        <strain evidence="1 2">SJQ22</strain>
    </source>
</reference>
<accession>A0A3N4GCH3</accession>
<proteinExistence type="predicted"/>
<evidence type="ECO:0000313" key="1">
    <source>
        <dbReference type="EMBL" id="RPA60462.1"/>
    </source>
</evidence>
<protein>
    <submittedName>
        <fullName evidence="1">Uncharacterized protein</fullName>
    </submittedName>
</protein>
<dbReference type="Proteomes" id="UP000273977">
    <property type="component" value="Unassembled WGS sequence"/>
</dbReference>
<dbReference type="RefSeq" id="WP_148076702.1">
    <property type="nucleotide sequence ID" value="NZ_RKMG01000015.1"/>
</dbReference>
<gene>
    <name evidence="1" type="ORF">EF384_05590</name>
</gene>
<comment type="caution">
    <text evidence="1">The sequence shown here is derived from an EMBL/GenBank/DDBJ whole genome shotgun (WGS) entry which is preliminary data.</text>
</comment>